<feature type="transmembrane region" description="Helical" evidence="6">
    <location>
        <begin position="52"/>
        <end position="85"/>
    </location>
</feature>
<dbReference type="Gene3D" id="1.20.120.940">
    <property type="entry name" value="Putative aromatic acid exporter, C-terminal domain"/>
    <property type="match status" value="1"/>
</dbReference>
<evidence type="ECO:0000256" key="1">
    <source>
        <dbReference type="ARBA" id="ARBA00004651"/>
    </source>
</evidence>
<dbReference type="PANTHER" id="PTHR40064">
    <property type="entry name" value="MEMBRANE PROTEIN-RELATED"/>
    <property type="match status" value="1"/>
</dbReference>
<keyword evidence="3 6" id="KW-0812">Transmembrane</keyword>
<proteinExistence type="predicted"/>
<reference evidence="8 9" key="1">
    <citation type="submission" date="2019-05" db="EMBL/GenBank/DDBJ databases">
        <title>The metagenome of a microbial culture collection derived from dairy environment covers the genomic content of the human microbiome.</title>
        <authorList>
            <person name="Roder T."/>
            <person name="Wuthrich D."/>
            <person name="Sattari Z."/>
            <person name="Von Ah U."/>
            <person name="Bar C."/>
            <person name="Ronchi F."/>
            <person name="Macpherson A.J."/>
            <person name="Ganal-Vonarburg S.C."/>
            <person name="Bruggmann R."/>
            <person name="Vergeres G."/>
        </authorList>
    </citation>
    <scope>NUCLEOTIDE SEQUENCE [LARGE SCALE GENOMIC DNA]</scope>
    <source>
        <strain evidence="8 9">FAM 24227</strain>
    </source>
</reference>
<dbReference type="Pfam" id="PF06081">
    <property type="entry name" value="ArAE_1"/>
    <property type="match status" value="1"/>
</dbReference>
<sequence length="322" mass="37276">MSLGLRTIKITLAATIAIYIAQFIGLENSLATGIITILTLLDTRKASRQISLTYLIATVLAFAIATVIFLIFGFQVWAFGLYLLIFIPVAYRMNLQAAIAPISVLVTHFVIAESVSWQWQLNGVLIMVIGAGMAILFNLWMPNQKPKLKKGIKEIEENFRVVLELINQRLLENDFDIPLIRAEVEHVDTSIEDFRQLALSEYENQIFTKDDYFIRYAQMRSRQADVLKRMIDSLQHISLRTEQNTTLANMFKLTSDEFAQTNSGKGLLESISELYSYYRSSDLPKNREEFETRALLYHILIEFERFLEIKHKFYLDKHIRKF</sequence>
<feature type="transmembrane region" description="Helical" evidence="6">
    <location>
        <begin position="123"/>
        <end position="141"/>
    </location>
</feature>
<keyword evidence="2" id="KW-1003">Cell membrane</keyword>
<evidence type="ECO:0000313" key="8">
    <source>
        <dbReference type="EMBL" id="TLQ41421.1"/>
    </source>
</evidence>
<name>A0A5R9DXA5_9LACT</name>
<accession>A0A5R9DXA5</accession>
<dbReference type="OrthoDB" id="357521at2"/>
<dbReference type="GO" id="GO:0005886">
    <property type="term" value="C:plasma membrane"/>
    <property type="evidence" value="ECO:0007669"/>
    <property type="project" value="UniProtKB-SubCell"/>
</dbReference>
<dbReference type="InterPro" id="IPR052984">
    <property type="entry name" value="UPF0421"/>
</dbReference>
<gene>
    <name evidence="8" type="ORF">FEZ33_05990</name>
</gene>
<dbReference type="Proteomes" id="UP000306420">
    <property type="component" value="Unassembled WGS sequence"/>
</dbReference>
<evidence type="ECO:0000259" key="7">
    <source>
        <dbReference type="Pfam" id="PF11728"/>
    </source>
</evidence>
<evidence type="ECO:0000256" key="5">
    <source>
        <dbReference type="ARBA" id="ARBA00023136"/>
    </source>
</evidence>
<feature type="domain" description="Putative aromatic acid exporter C-terminal" evidence="7">
    <location>
        <begin position="147"/>
        <end position="311"/>
    </location>
</feature>
<evidence type="ECO:0000256" key="6">
    <source>
        <dbReference type="SAM" id="Phobius"/>
    </source>
</evidence>
<dbReference type="InterPro" id="IPR010343">
    <property type="entry name" value="ArAE_1"/>
</dbReference>
<comment type="caution">
    <text evidence="8">The sequence shown here is derived from an EMBL/GenBank/DDBJ whole genome shotgun (WGS) entry which is preliminary data.</text>
</comment>
<dbReference type="AlphaFoldDB" id="A0A5R9DXA5"/>
<dbReference type="RefSeq" id="WP_138404499.1">
    <property type="nucleotide sequence ID" value="NZ_VBSP01000017.1"/>
</dbReference>
<dbReference type="InterPro" id="IPR021062">
    <property type="entry name" value="ArAE_1_C"/>
</dbReference>
<protein>
    <submittedName>
        <fullName evidence="8">Aromatic acid exporter family protein</fullName>
    </submittedName>
</protein>
<evidence type="ECO:0000256" key="4">
    <source>
        <dbReference type="ARBA" id="ARBA00022989"/>
    </source>
</evidence>
<keyword evidence="5 6" id="KW-0472">Membrane</keyword>
<dbReference type="EMBL" id="VBSP01000017">
    <property type="protein sequence ID" value="TLQ41421.1"/>
    <property type="molecule type" value="Genomic_DNA"/>
</dbReference>
<comment type="subcellular location">
    <subcellularLocation>
        <location evidence="1">Cell membrane</location>
        <topology evidence="1">Multi-pass membrane protein</topology>
    </subcellularLocation>
</comment>
<evidence type="ECO:0000313" key="9">
    <source>
        <dbReference type="Proteomes" id="UP000306420"/>
    </source>
</evidence>
<evidence type="ECO:0000256" key="2">
    <source>
        <dbReference type="ARBA" id="ARBA00022475"/>
    </source>
</evidence>
<dbReference type="InterPro" id="IPR038323">
    <property type="entry name" value="ArAE_1_C_sf"/>
</dbReference>
<feature type="transmembrane region" description="Helical" evidence="6">
    <location>
        <begin position="12"/>
        <end position="40"/>
    </location>
</feature>
<dbReference type="PANTHER" id="PTHR40064:SF1">
    <property type="entry name" value="MEMBRANE PROTEIN"/>
    <property type="match status" value="1"/>
</dbReference>
<evidence type="ECO:0000256" key="3">
    <source>
        <dbReference type="ARBA" id="ARBA00022692"/>
    </source>
</evidence>
<dbReference type="Pfam" id="PF11728">
    <property type="entry name" value="ArAE_1_C"/>
    <property type="match status" value="1"/>
</dbReference>
<keyword evidence="4 6" id="KW-1133">Transmembrane helix</keyword>
<organism evidence="8 9">
    <name type="scientific">Ruoffia tabacinasalis</name>
    <dbReference type="NCBI Taxonomy" id="87458"/>
    <lineage>
        <taxon>Bacteria</taxon>
        <taxon>Bacillati</taxon>
        <taxon>Bacillota</taxon>
        <taxon>Bacilli</taxon>
        <taxon>Lactobacillales</taxon>
        <taxon>Aerococcaceae</taxon>
        <taxon>Ruoffia</taxon>
    </lineage>
</organism>